<accession>A0A9D4XX91</accession>
<gene>
    <name evidence="2" type="ORF">KIW84_033687</name>
</gene>
<dbReference type="Proteomes" id="UP001058974">
    <property type="component" value="Chromosome 3"/>
</dbReference>
<proteinExistence type="predicted"/>
<sequence length="161" mass="18739">MSGGKIFQLLRSGYQRCLRIGGFHPNQVFLPIQSQYLRKTLLHQQLTLQLQHQSQAHLTRQDVPEQLMHGQSKLNPSRDNMLYQQEQVQAQQLSMALSQQLGLDGERNRPEQNQRGLYDPSSMMFERSSPVSVQERESLERRRYMHPTDQRGSSSFHHTPA</sequence>
<comment type="caution">
    <text evidence="2">The sequence shown here is derived from an EMBL/GenBank/DDBJ whole genome shotgun (WGS) entry which is preliminary data.</text>
</comment>
<feature type="region of interest" description="Disordered" evidence="1">
    <location>
        <begin position="95"/>
        <end position="161"/>
    </location>
</feature>
<feature type="compositionally biased region" description="Basic and acidic residues" evidence="1">
    <location>
        <begin position="134"/>
        <end position="149"/>
    </location>
</feature>
<evidence type="ECO:0000256" key="1">
    <source>
        <dbReference type="SAM" id="MobiDB-lite"/>
    </source>
</evidence>
<keyword evidence="3" id="KW-1185">Reference proteome</keyword>
<protein>
    <submittedName>
        <fullName evidence="2">Uncharacterized protein</fullName>
    </submittedName>
</protein>
<evidence type="ECO:0000313" key="2">
    <source>
        <dbReference type="EMBL" id="KAI5428774.1"/>
    </source>
</evidence>
<dbReference type="AlphaFoldDB" id="A0A9D4XX91"/>
<name>A0A9D4XX91_PEA</name>
<dbReference type="EMBL" id="JAMSHJ010000003">
    <property type="protein sequence ID" value="KAI5428774.1"/>
    <property type="molecule type" value="Genomic_DNA"/>
</dbReference>
<organism evidence="2 3">
    <name type="scientific">Pisum sativum</name>
    <name type="common">Garden pea</name>
    <name type="synonym">Lathyrus oleraceus</name>
    <dbReference type="NCBI Taxonomy" id="3888"/>
    <lineage>
        <taxon>Eukaryota</taxon>
        <taxon>Viridiplantae</taxon>
        <taxon>Streptophyta</taxon>
        <taxon>Embryophyta</taxon>
        <taxon>Tracheophyta</taxon>
        <taxon>Spermatophyta</taxon>
        <taxon>Magnoliopsida</taxon>
        <taxon>eudicotyledons</taxon>
        <taxon>Gunneridae</taxon>
        <taxon>Pentapetalae</taxon>
        <taxon>rosids</taxon>
        <taxon>fabids</taxon>
        <taxon>Fabales</taxon>
        <taxon>Fabaceae</taxon>
        <taxon>Papilionoideae</taxon>
        <taxon>50 kb inversion clade</taxon>
        <taxon>NPAAA clade</taxon>
        <taxon>Hologalegina</taxon>
        <taxon>IRL clade</taxon>
        <taxon>Fabeae</taxon>
        <taxon>Lathyrus</taxon>
    </lineage>
</organism>
<reference evidence="2 3" key="1">
    <citation type="journal article" date="2022" name="Nat. Genet.">
        <title>Improved pea reference genome and pan-genome highlight genomic features and evolutionary characteristics.</title>
        <authorList>
            <person name="Yang T."/>
            <person name="Liu R."/>
            <person name="Luo Y."/>
            <person name="Hu S."/>
            <person name="Wang D."/>
            <person name="Wang C."/>
            <person name="Pandey M.K."/>
            <person name="Ge S."/>
            <person name="Xu Q."/>
            <person name="Li N."/>
            <person name="Li G."/>
            <person name="Huang Y."/>
            <person name="Saxena R.K."/>
            <person name="Ji Y."/>
            <person name="Li M."/>
            <person name="Yan X."/>
            <person name="He Y."/>
            <person name="Liu Y."/>
            <person name="Wang X."/>
            <person name="Xiang C."/>
            <person name="Varshney R.K."/>
            <person name="Ding H."/>
            <person name="Gao S."/>
            <person name="Zong X."/>
        </authorList>
    </citation>
    <scope>NUCLEOTIDE SEQUENCE [LARGE SCALE GENOMIC DNA]</scope>
    <source>
        <strain evidence="2 3">cv. Zhongwan 6</strain>
    </source>
</reference>
<evidence type="ECO:0000313" key="3">
    <source>
        <dbReference type="Proteomes" id="UP001058974"/>
    </source>
</evidence>
<feature type="compositionally biased region" description="Polar residues" evidence="1">
    <location>
        <begin position="150"/>
        <end position="161"/>
    </location>
</feature>
<dbReference type="Gramene" id="Psat03G0368700-T1">
    <property type="protein sequence ID" value="KAI5428774.1"/>
    <property type="gene ID" value="KIW84_033687"/>
</dbReference>